<feature type="compositionally biased region" description="Basic and acidic residues" evidence="1">
    <location>
        <begin position="117"/>
        <end position="126"/>
    </location>
</feature>
<sequence>MTTTYLARTALDELDHAQAELERHLAVQPNGVCATCGEVEPCAGRRAAGITFDRYGLLPRRRPGVAGVRPSGPNPADTESHSWFGTPILADDSEEYSGMRSGPTHNVADGSTVTPLHGRERARTAS</sequence>
<keyword evidence="3" id="KW-1185">Reference proteome</keyword>
<organism evidence="2 3">
    <name type="scientific">Micromonospora craniellae</name>
    <dbReference type="NCBI Taxonomy" id="2294034"/>
    <lineage>
        <taxon>Bacteria</taxon>
        <taxon>Bacillati</taxon>
        <taxon>Actinomycetota</taxon>
        <taxon>Actinomycetes</taxon>
        <taxon>Micromonosporales</taxon>
        <taxon>Micromonosporaceae</taxon>
        <taxon>Micromonospora</taxon>
    </lineage>
</organism>
<name>A0A372FV97_9ACTN</name>
<reference evidence="2 3" key="1">
    <citation type="submission" date="2018-08" db="EMBL/GenBank/DDBJ databases">
        <title>Verrucosispora craniellae sp. nov., isolated from a marine sponge in the South China Sea.</title>
        <authorList>
            <person name="Li L."/>
            <person name="Lin H.W."/>
        </authorList>
    </citation>
    <scope>NUCLEOTIDE SEQUENCE [LARGE SCALE GENOMIC DNA]</scope>
    <source>
        <strain evidence="2 3">LHW63014</strain>
    </source>
</reference>
<dbReference type="OrthoDB" id="3388552at2"/>
<feature type="region of interest" description="Disordered" evidence="1">
    <location>
        <begin position="61"/>
        <end position="126"/>
    </location>
</feature>
<evidence type="ECO:0000313" key="2">
    <source>
        <dbReference type="EMBL" id="RFS44691.1"/>
    </source>
</evidence>
<protein>
    <submittedName>
        <fullName evidence="2">Uncharacterized protein</fullName>
    </submittedName>
</protein>
<gene>
    <name evidence="2" type="ORF">D0Q02_20415</name>
</gene>
<dbReference type="Proteomes" id="UP000262621">
    <property type="component" value="Unassembled WGS sequence"/>
</dbReference>
<evidence type="ECO:0000256" key="1">
    <source>
        <dbReference type="SAM" id="MobiDB-lite"/>
    </source>
</evidence>
<comment type="caution">
    <text evidence="2">The sequence shown here is derived from an EMBL/GenBank/DDBJ whole genome shotgun (WGS) entry which is preliminary data.</text>
</comment>
<evidence type="ECO:0000313" key="3">
    <source>
        <dbReference type="Proteomes" id="UP000262621"/>
    </source>
</evidence>
<accession>A0A372FV97</accession>
<dbReference type="RefSeq" id="WP_117229632.1">
    <property type="nucleotide sequence ID" value="NZ_CP061725.1"/>
</dbReference>
<dbReference type="AlphaFoldDB" id="A0A372FV97"/>
<dbReference type="EMBL" id="QVFU01000025">
    <property type="protein sequence ID" value="RFS44691.1"/>
    <property type="molecule type" value="Genomic_DNA"/>
</dbReference>
<proteinExistence type="predicted"/>